<proteinExistence type="predicted"/>
<accession>A0A235CH21</accession>
<evidence type="ECO:0000256" key="1">
    <source>
        <dbReference type="SAM" id="Phobius"/>
    </source>
</evidence>
<keyword evidence="1" id="KW-0812">Transmembrane</keyword>
<keyword evidence="1" id="KW-0472">Membrane</keyword>
<dbReference type="Proteomes" id="UP000295058">
    <property type="component" value="Unassembled WGS sequence"/>
</dbReference>
<keyword evidence="1" id="KW-1133">Transmembrane helix</keyword>
<organism evidence="2 4">
    <name type="scientific">Oceanimonas baumannii</name>
    <dbReference type="NCBI Taxonomy" id="129578"/>
    <lineage>
        <taxon>Bacteria</taxon>
        <taxon>Pseudomonadati</taxon>
        <taxon>Pseudomonadota</taxon>
        <taxon>Gammaproteobacteria</taxon>
        <taxon>Aeromonadales</taxon>
        <taxon>Aeromonadaceae</taxon>
        <taxon>Oceanimonas</taxon>
    </lineage>
</organism>
<comment type="caution">
    <text evidence="2">The sequence shown here is derived from an EMBL/GenBank/DDBJ whole genome shotgun (WGS) entry which is preliminary data.</text>
</comment>
<keyword evidence="5" id="KW-1185">Reference proteome</keyword>
<dbReference type="Proteomes" id="UP000243640">
    <property type="component" value="Unassembled WGS sequence"/>
</dbReference>
<dbReference type="EMBL" id="SODO01000007">
    <property type="protein sequence ID" value="TDW58770.1"/>
    <property type="molecule type" value="Genomic_DNA"/>
</dbReference>
<evidence type="ECO:0000313" key="2">
    <source>
        <dbReference type="EMBL" id="OYD23898.1"/>
    </source>
</evidence>
<gene>
    <name evidence="2" type="ORF">B6S09_10605</name>
    <name evidence="3" type="ORF">LY04_02122</name>
</gene>
<evidence type="ECO:0000313" key="4">
    <source>
        <dbReference type="Proteomes" id="UP000243640"/>
    </source>
</evidence>
<protein>
    <submittedName>
        <fullName evidence="2">Uncharacterized protein</fullName>
    </submittedName>
</protein>
<reference evidence="3 5" key="2">
    <citation type="submission" date="2019-03" db="EMBL/GenBank/DDBJ databases">
        <title>Genomic Encyclopedia of Archaeal and Bacterial Type Strains, Phase II (KMG-II): from individual species to whole genera.</title>
        <authorList>
            <person name="Goeker M."/>
        </authorList>
    </citation>
    <scope>NUCLEOTIDE SEQUENCE [LARGE SCALE GENOMIC DNA]</scope>
    <source>
        <strain evidence="3 5">DSM 15594</strain>
    </source>
</reference>
<evidence type="ECO:0000313" key="3">
    <source>
        <dbReference type="EMBL" id="TDW58770.1"/>
    </source>
</evidence>
<name>A0A235CH21_9GAMM</name>
<dbReference type="AlphaFoldDB" id="A0A235CH21"/>
<evidence type="ECO:0000313" key="5">
    <source>
        <dbReference type="Proteomes" id="UP000295058"/>
    </source>
</evidence>
<reference evidence="2 4" key="1">
    <citation type="submission" date="2017-08" db="EMBL/GenBank/DDBJ databases">
        <title>Draft Genome Sequence of the Marine Bacterium Oceanimonas baumannii ATCC 700832.</title>
        <authorList>
            <person name="Mcclelland W.D."/>
            <person name="Brennan M.A."/>
            <person name="Trachtenberg A.M."/>
            <person name="Maclea K.S."/>
        </authorList>
    </citation>
    <scope>NUCLEOTIDE SEQUENCE [LARGE SCALE GENOMIC DNA]</scope>
    <source>
        <strain evidence="2 4">ATCC 700832</strain>
    </source>
</reference>
<sequence length="111" mass="12639">MPRIKSENVYLILIFTITFPVLVVGYFSWIYNAGFPDGHMTAYARRMFQIFSFCQYGLMGGTLLSLYLRFLSGGKTAGWLRWMPGFTMLILFVLGSVHFYADYFLSSGQGG</sequence>
<dbReference type="EMBL" id="NQJF01000008">
    <property type="protein sequence ID" value="OYD23898.1"/>
    <property type="molecule type" value="Genomic_DNA"/>
</dbReference>
<feature type="transmembrane region" description="Helical" evidence="1">
    <location>
        <begin position="82"/>
        <end position="101"/>
    </location>
</feature>
<feature type="transmembrane region" description="Helical" evidence="1">
    <location>
        <begin position="9"/>
        <end position="30"/>
    </location>
</feature>
<feature type="transmembrane region" description="Helical" evidence="1">
    <location>
        <begin position="50"/>
        <end position="70"/>
    </location>
</feature>